<dbReference type="Pfam" id="PF04616">
    <property type="entry name" value="Glyco_hydro_43"/>
    <property type="match status" value="1"/>
</dbReference>
<evidence type="ECO:0000256" key="5">
    <source>
        <dbReference type="PIRSR" id="PIRSR606710-2"/>
    </source>
</evidence>
<evidence type="ECO:0000256" key="4">
    <source>
        <dbReference type="ARBA" id="ARBA00023295"/>
    </source>
</evidence>
<dbReference type="OrthoDB" id="5211809at2759"/>
<organism evidence="8 9">
    <name type="scientific">Monosporascus ibericus</name>
    <dbReference type="NCBI Taxonomy" id="155417"/>
    <lineage>
        <taxon>Eukaryota</taxon>
        <taxon>Fungi</taxon>
        <taxon>Dikarya</taxon>
        <taxon>Ascomycota</taxon>
        <taxon>Pezizomycotina</taxon>
        <taxon>Sordariomycetes</taxon>
        <taxon>Xylariomycetidae</taxon>
        <taxon>Xylariales</taxon>
        <taxon>Xylariales incertae sedis</taxon>
        <taxon>Monosporascus</taxon>
    </lineage>
</organism>
<keyword evidence="7" id="KW-0732">Signal</keyword>
<dbReference type="EMBL" id="QJNU01000495">
    <property type="protein sequence ID" value="RYO97215.1"/>
    <property type="molecule type" value="Genomic_DNA"/>
</dbReference>
<dbReference type="PANTHER" id="PTHR43772:SF2">
    <property type="entry name" value="PUTATIVE (AFU_ORTHOLOGUE AFUA_2G04480)-RELATED"/>
    <property type="match status" value="1"/>
</dbReference>
<keyword evidence="3" id="KW-0119">Carbohydrate metabolism</keyword>
<dbReference type="AlphaFoldDB" id="A0A4Q4T1K1"/>
<dbReference type="SUPFAM" id="SSF75005">
    <property type="entry name" value="Arabinanase/levansucrase/invertase"/>
    <property type="match status" value="1"/>
</dbReference>
<evidence type="ECO:0000313" key="8">
    <source>
        <dbReference type="EMBL" id="RYO97215.1"/>
    </source>
</evidence>
<comment type="caution">
    <text evidence="8">The sequence shown here is derived from an EMBL/GenBank/DDBJ whole genome shotgun (WGS) entry which is preliminary data.</text>
</comment>
<accession>A0A4Q4T1K1</accession>
<keyword evidence="2 6" id="KW-0378">Hydrolase</keyword>
<feature type="signal peptide" evidence="7">
    <location>
        <begin position="1"/>
        <end position="26"/>
    </location>
</feature>
<evidence type="ECO:0000256" key="3">
    <source>
        <dbReference type="ARBA" id="ARBA00023277"/>
    </source>
</evidence>
<keyword evidence="9" id="KW-1185">Reference proteome</keyword>
<proteinExistence type="inferred from homology"/>
<dbReference type="InterPro" id="IPR052176">
    <property type="entry name" value="Glycosyl_Hydrlase_43_Enz"/>
</dbReference>
<reference evidence="8 9" key="1">
    <citation type="submission" date="2018-06" db="EMBL/GenBank/DDBJ databases">
        <title>Complete Genomes of Monosporascus.</title>
        <authorList>
            <person name="Robinson A.J."/>
            <person name="Natvig D.O."/>
        </authorList>
    </citation>
    <scope>NUCLEOTIDE SEQUENCE [LARGE SCALE GENOMIC DNA]</scope>
    <source>
        <strain evidence="8 9">CBS 110550</strain>
    </source>
</reference>
<dbReference type="Proteomes" id="UP000293360">
    <property type="component" value="Unassembled WGS sequence"/>
</dbReference>
<dbReference type="GO" id="GO:0005975">
    <property type="term" value="P:carbohydrate metabolic process"/>
    <property type="evidence" value="ECO:0007669"/>
    <property type="project" value="InterPro"/>
</dbReference>
<feature type="chain" id="PRO_5020771688" evidence="7">
    <location>
        <begin position="27"/>
        <end position="342"/>
    </location>
</feature>
<dbReference type="InterPro" id="IPR023296">
    <property type="entry name" value="Glyco_hydro_beta-prop_sf"/>
</dbReference>
<protein>
    <submittedName>
        <fullName evidence="8">Uncharacterized protein</fullName>
    </submittedName>
</protein>
<evidence type="ECO:0000256" key="7">
    <source>
        <dbReference type="SAM" id="SignalP"/>
    </source>
</evidence>
<dbReference type="STRING" id="155417.A0A4Q4T1K1"/>
<dbReference type="InterPro" id="IPR006710">
    <property type="entry name" value="Glyco_hydro_43"/>
</dbReference>
<evidence type="ECO:0000313" key="9">
    <source>
        <dbReference type="Proteomes" id="UP000293360"/>
    </source>
</evidence>
<evidence type="ECO:0000256" key="1">
    <source>
        <dbReference type="ARBA" id="ARBA00009865"/>
    </source>
</evidence>
<comment type="similarity">
    <text evidence="1 6">Belongs to the glycosyl hydrolase 43 family.</text>
</comment>
<feature type="site" description="Important for catalytic activity, responsible for pKa modulation of the active site Glu and correct orientation of both the proton donor and substrate" evidence="5">
    <location>
        <position position="175"/>
    </location>
</feature>
<evidence type="ECO:0000256" key="2">
    <source>
        <dbReference type="ARBA" id="ARBA00022801"/>
    </source>
</evidence>
<evidence type="ECO:0000256" key="6">
    <source>
        <dbReference type="RuleBase" id="RU361187"/>
    </source>
</evidence>
<dbReference type="GO" id="GO:0004553">
    <property type="term" value="F:hydrolase activity, hydrolyzing O-glycosyl compounds"/>
    <property type="evidence" value="ECO:0007669"/>
    <property type="project" value="InterPro"/>
</dbReference>
<gene>
    <name evidence="8" type="ORF">DL764_007356</name>
</gene>
<keyword evidence="4 6" id="KW-0326">Glycosidase</keyword>
<sequence length="342" mass="36846">MKRVTGLLSGALPCLLLSSPITSAASGSDPGITTTTTTTANSTNPIADGWYADPDGVKFGDTYWVYATVSVAFVDQGRFDAFSSRDIRNGPWEPHLGVFTAGEGSSWARHSFWAPCTVERGGTYYLYYTANNPVANEEAETGIGVASSKHPGGPFVDVVDGPIIGEQVNGGNPMDQQVFIDDDANSTTYLIWGGSRANIAPLADDMVSLGASWPDGSSDPVVVDITPDEGYGEGPYMLKHAGRYYFMWSEGGYGTPDYRVAYAFSESIRGPFNRVGLFLAKDEAGEVADGPGHHSVVRDEEGAYWIVYHRRIIGDTVADHRVIAVDRLEFNEDGTIKPVVMT</sequence>
<dbReference type="PANTHER" id="PTHR43772">
    <property type="entry name" value="ENDO-1,4-BETA-XYLANASE"/>
    <property type="match status" value="1"/>
</dbReference>
<dbReference type="Gene3D" id="2.115.10.20">
    <property type="entry name" value="Glycosyl hydrolase domain, family 43"/>
    <property type="match status" value="1"/>
</dbReference>
<name>A0A4Q4T1K1_9PEZI</name>